<evidence type="ECO:0000259" key="3">
    <source>
        <dbReference type="PROSITE" id="PS51203"/>
    </source>
</evidence>
<evidence type="ECO:0000313" key="5">
    <source>
        <dbReference type="Proteomes" id="UP000694044"/>
    </source>
</evidence>
<feature type="compositionally biased region" description="Polar residues" evidence="2">
    <location>
        <begin position="179"/>
        <end position="194"/>
    </location>
</feature>
<name>A0A8T1WFM5_9STRA</name>
<keyword evidence="1" id="KW-0802">TPR repeat</keyword>
<reference evidence="4" key="1">
    <citation type="submission" date="2021-02" db="EMBL/GenBank/DDBJ databases">
        <authorList>
            <person name="Palmer J.M."/>
        </authorList>
    </citation>
    <scope>NUCLEOTIDE SEQUENCE</scope>
    <source>
        <strain evidence="4">SCRP734</strain>
    </source>
</reference>
<evidence type="ECO:0000256" key="2">
    <source>
        <dbReference type="SAM" id="MobiDB-lite"/>
    </source>
</evidence>
<dbReference type="InterPro" id="IPR052004">
    <property type="entry name" value="Dynein_assembly_factor_4"/>
</dbReference>
<dbReference type="PROSITE" id="PS50005">
    <property type="entry name" value="TPR"/>
    <property type="match status" value="1"/>
</dbReference>
<dbReference type="PROSITE" id="PS51203">
    <property type="entry name" value="CS"/>
    <property type="match status" value="1"/>
</dbReference>
<dbReference type="EMBL" id="JAGDFM010000025">
    <property type="protein sequence ID" value="KAG7390970.1"/>
    <property type="molecule type" value="Genomic_DNA"/>
</dbReference>
<dbReference type="InterPro" id="IPR048696">
    <property type="entry name" value="SHQ1-like_CS"/>
</dbReference>
<protein>
    <recommendedName>
        <fullName evidence="3">CS domain-containing protein</fullName>
    </recommendedName>
</protein>
<evidence type="ECO:0000256" key="1">
    <source>
        <dbReference type="PROSITE-ProRule" id="PRU00339"/>
    </source>
</evidence>
<feature type="region of interest" description="Disordered" evidence="2">
    <location>
        <begin position="97"/>
        <end position="134"/>
    </location>
</feature>
<dbReference type="PANTHER" id="PTHR46492">
    <property type="entry name" value="DYNEIN ASSEMBLY FACTOR 4, AXONEMAL"/>
    <property type="match status" value="1"/>
</dbReference>
<dbReference type="Proteomes" id="UP000694044">
    <property type="component" value="Unassembled WGS sequence"/>
</dbReference>
<comment type="caution">
    <text evidence="4">The sequence shown here is derived from an EMBL/GenBank/DDBJ whole genome shotgun (WGS) entry which is preliminary data.</text>
</comment>
<feature type="domain" description="CS" evidence="3">
    <location>
        <begin position="2"/>
        <end position="88"/>
    </location>
</feature>
<dbReference type="AlphaFoldDB" id="A0A8T1WFM5"/>
<accession>A0A8T1WFM5</accession>
<dbReference type="InterPro" id="IPR019734">
    <property type="entry name" value="TPR_rpt"/>
</dbReference>
<proteinExistence type="predicted"/>
<feature type="repeat" description="TPR" evidence="1">
    <location>
        <begin position="596"/>
        <end position="629"/>
    </location>
</feature>
<organism evidence="4 5">
    <name type="scientific">Phytophthora pseudosyringae</name>
    <dbReference type="NCBI Taxonomy" id="221518"/>
    <lineage>
        <taxon>Eukaryota</taxon>
        <taxon>Sar</taxon>
        <taxon>Stramenopiles</taxon>
        <taxon>Oomycota</taxon>
        <taxon>Peronosporomycetes</taxon>
        <taxon>Peronosporales</taxon>
        <taxon>Peronosporaceae</taxon>
        <taxon>Phytophthora</taxon>
    </lineage>
</organism>
<keyword evidence="5" id="KW-1185">Reference proteome</keyword>
<sequence length="661" mass="74505">MPLVPRFTWEEDASSLALELHLPGTALRNIDIYVSDLVVKVNAAPYVLLLDLQDAVDDASAVVKSFPASNLLRISLKKQESRVWKELQHQGTKAILRERRDASMERKRASETALSAKRKEKRHQEEKDTLRAQMDVDDANRQLLTDLKAEEKACEERSLYESFRDLQVQKQRTKDRGGTLSSNQDETQKPTIQSPLKHEGPSPSTDKSKKKKVSFAVLPHRTDGCLDSSDNQEAEIIELTEDGSFDISSCTKLPLINEQVIHEDQDAESGNSPETTREEAIEVEKVEDTPEQEEVIELPPPRQCVQSEIRFTPRVFPTPSRESKAAEEEDWLLKNRKHVNKHQGLNRLSEYDISETDPMWLKAKGDDFFHSKDFRSATNAYAEAILATPSDNTDLIATCLSNRAACLLQLGEFEECISDCSKALSYLPDTRDKDEGSSVLKHYRLKLKLFVRRGTAYCRIGQYSQAKADYGVACSMDTQNPQLRDDFMELVAMEKAQELKQSGDSIFREGKELDKAIQMYSDSLQLNPLSIACLSNRAACYLLQHSAKKCVEDCTRALELLQQDTNFMGNAGQERGLAFFSIGPAAGSSQRRAWVVKTLVRRGAAYLSLRDFDNAEQDYAASVELDPSNEALKVDLAKVRNELEHNEKRNEPLALLTPLQA</sequence>
<feature type="region of interest" description="Disordered" evidence="2">
    <location>
        <begin position="168"/>
        <end position="213"/>
    </location>
</feature>
<dbReference type="OrthoDB" id="348005at2759"/>
<dbReference type="Pfam" id="PF13181">
    <property type="entry name" value="TPR_8"/>
    <property type="match status" value="1"/>
</dbReference>
<evidence type="ECO:0000313" key="4">
    <source>
        <dbReference type="EMBL" id="KAG7390970.1"/>
    </source>
</evidence>
<dbReference type="SMART" id="SM00028">
    <property type="entry name" value="TPR"/>
    <property type="match status" value="5"/>
</dbReference>
<dbReference type="GO" id="GO:0036158">
    <property type="term" value="P:outer dynein arm assembly"/>
    <property type="evidence" value="ECO:0007669"/>
    <property type="project" value="TreeGrafter"/>
</dbReference>
<gene>
    <name evidence="4" type="ORF">PHYPSEUDO_006105</name>
</gene>
<dbReference type="Pfam" id="PF21413">
    <property type="entry name" value="SHQ1-like_CS"/>
    <property type="match status" value="1"/>
</dbReference>
<dbReference type="GO" id="GO:0003341">
    <property type="term" value="P:cilium movement"/>
    <property type="evidence" value="ECO:0007669"/>
    <property type="project" value="TreeGrafter"/>
</dbReference>
<dbReference type="GO" id="GO:0036159">
    <property type="term" value="P:inner dynein arm assembly"/>
    <property type="evidence" value="ECO:0007669"/>
    <property type="project" value="TreeGrafter"/>
</dbReference>
<dbReference type="PANTHER" id="PTHR46492:SF1">
    <property type="entry name" value="DYNEIN AXONEMAL ASSEMBLY FACTOR 4"/>
    <property type="match status" value="1"/>
</dbReference>
<feature type="compositionally biased region" description="Basic and acidic residues" evidence="2">
    <location>
        <begin position="97"/>
        <end position="110"/>
    </location>
</feature>
<dbReference type="InterPro" id="IPR007052">
    <property type="entry name" value="CS_dom"/>
</dbReference>